<gene>
    <name evidence="3" type="ORF">IIU_05922</name>
</gene>
<dbReference type="RefSeq" id="WP_016111873.1">
    <property type="nucleotide sequence ID" value="NZ_KB976193.1"/>
</dbReference>
<protein>
    <submittedName>
        <fullName evidence="3">UDP-N-acetylglucosamine 4,6-dehydratase</fullName>
    </submittedName>
</protein>
<dbReference type="Gene3D" id="3.40.50.720">
    <property type="entry name" value="NAD(P)-binding Rossmann-like Domain"/>
    <property type="match status" value="1"/>
</dbReference>
<dbReference type="InterPro" id="IPR051203">
    <property type="entry name" value="Polysaccharide_Synthase-Rel"/>
</dbReference>
<dbReference type="PANTHER" id="PTHR43318">
    <property type="entry name" value="UDP-N-ACETYLGLUCOSAMINE 4,6-DEHYDRATASE"/>
    <property type="match status" value="1"/>
</dbReference>
<comment type="caution">
    <text evidence="3">The sequence shown here is derived from an EMBL/GenBank/DDBJ whole genome shotgun (WGS) entry which is preliminary data.</text>
</comment>
<reference evidence="3 4" key="1">
    <citation type="submission" date="2012-12" db="EMBL/GenBank/DDBJ databases">
        <title>The Genome Sequence of Bacillus cereus VD133.</title>
        <authorList>
            <consortium name="The Broad Institute Genome Sequencing Platform"/>
            <consortium name="The Broad Institute Genome Sequencing Center for Infectious Disease"/>
            <person name="Feldgarden M."/>
            <person name="Van der Auwera G.A."/>
            <person name="Mahillon J."/>
            <person name="Duprez V."/>
            <person name="Timmery S."/>
            <person name="Mattelet C."/>
            <person name="Dierick K."/>
            <person name="Sun M."/>
            <person name="Yu Z."/>
            <person name="Zhu L."/>
            <person name="Hu X."/>
            <person name="Shank E.B."/>
            <person name="Swiecicka I."/>
            <person name="Hansen B.M."/>
            <person name="Andrup L."/>
            <person name="Walker B."/>
            <person name="Young S.K."/>
            <person name="Zeng Q."/>
            <person name="Gargeya S."/>
            <person name="Fitzgerald M."/>
            <person name="Haas B."/>
            <person name="Abouelleil A."/>
            <person name="Alvarado L."/>
            <person name="Arachchi H.M."/>
            <person name="Berlin A.M."/>
            <person name="Chapman S.B."/>
            <person name="Dewar J."/>
            <person name="Goldberg J."/>
            <person name="Griggs A."/>
            <person name="Gujja S."/>
            <person name="Hansen M."/>
            <person name="Howarth C."/>
            <person name="Imamovic A."/>
            <person name="Larimer J."/>
            <person name="McCowan C."/>
            <person name="Murphy C."/>
            <person name="Neiman D."/>
            <person name="Pearson M."/>
            <person name="Priest M."/>
            <person name="Roberts A."/>
            <person name="Saif S."/>
            <person name="Shea T."/>
            <person name="Sisk P."/>
            <person name="Sykes S."/>
            <person name="Wortman J."/>
            <person name="Nusbaum C."/>
            <person name="Birren B."/>
        </authorList>
    </citation>
    <scope>NUCLEOTIDE SEQUENCE [LARGE SCALE GENOMIC DNA]</scope>
    <source>
        <strain evidence="3 4">VD133</strain>
    </source>
</reference>
<feature type="domain" description="Polysaccharide biosynthesis protein CapD-like" evidence="2">
    <location>
        <begin position="6"/>
        <end position="279"/>
    </location>
</feature>
<evidence type="ECO:0000259" key="2">
    <source>
        <dbReference type="Pfam" id="PF02719"/>
    </source>
</evidence>
<dbReference type="Pfam" id="PF02719">
    <property type="entry name" value="Polysacc_synt_2"/>
    <property type="match status" value="1"/>
</dbReference>
<evidence type="ECO:0000313" key="3">
    <source>
        <dbReference type="EMBL" id="EOO27168.1"/>
    </source>
</evidence>
<comment type="similarity">
    <text evidence="1">Belongs to the polysaccharide synthase family.</text>
</comment>
<dbReference type="EMBL" id="AHFB01000111">
    <property type="protein sequence ID" value="EOO27168.1"/>
    <property type="molecule type" value="Genomic_DNA"/>
</dbReference>
<dbReference type="PANTHER" id="PTHR43318:SF2">
    <property type="entry name" value="UDP-N-ACETYLGLUCOSAMINE 4,6-DEHYDRATASE (INVERTING)"/>
    <property type="match status" value="1"/>
</dbReference>
<sequence>MNNKTVLVTGGTGSWGYELVKQLLETNIKEVRIYSRNESLQYKMQKQFKDNKRLTFIIGDIRDREQLTNACKGVDYIFHLAALKHVPICEFYPSEAIKTNVEGTKNVITAATHNQVEKVIYVSTDKAADPSNTYGMTKALGERLIIQANATQTNTKFICVRAGNVLGTAGSVVPLFKKQIKEDSQITLTDRHMTRFFLTVESAIKLLFKVINEGQGGEIFVTKMPACKIQDLAEVLIEDTGRTKVEINEIGIRPGEKLTEILLSEEESRTSVHFDEDYFVILPTLPLDGLQEHYANYTPLGMNGYRSDRELISKNEVRYLLKQGGFVS</sequence>
<dbReference type="SUPFAM" id="SSF51735">
    <property type="entry name" value="NAD(P)-binding Rossmann-fold domains"/>
    <property type="match status" value="1"/>
</dbReference>
<dbReference type="Proteomes" id="UP000014018">
    <property type="component" value="Unassembled WGS sequence"/>
</dbReference>
<dbReference type="InterPro" id="IPR036291">
    <property type="entry name" value="NAD(P)-bd_dom_sf"/>
</dbReference>
<evidence type="ECO:0000256" key="1">
    <source>
        <dbReference type="ARBA" id="ARBA00007430"/>
    </source>
</evidence>
<dbReference type="CDD" id="cd05237">
    <property type="entry name" value="UDP_invert_4-6DH_SDR_e"/>
    <property type="match status" value="1"/>
</dbReference>
<name>A0A9W5PL59_BACCE</name>
<dbReference type="InterPro" id="IPR003869">
    <property type="entry name" value="Polysac_CapD-like"/>
</dbReference>
<organism evidence="3 4">
    <name type="scientific">Bacillus cereus VD133</name>
    <dbReference type="NCBI Taxonomy" id="1053233"/>
    <lineage>
        <taxon>Bacteria</taxon>
        <taxon>Bacillati</taxon>
        <taxon>Bacillota</taxon>
        <taxon>Bacilli</taxon>
        <taxon>Bacillales</taxon>
        <taxon>Bacillaceae</taxon>
        <taxon>Bacillus</taxon>
        <taxon>Bacillus cereus group</taxon>
    </lineage>
</organism>
<accession>A0A9W5PL59</accession>
<dbReference type="AlphaFoldDB" id="A0A9W5PL59"/>
<evidence type="ECO:0000313" key="4">
    <source>
        <dbReference type="Proteomes" id="UP000014018"/>
    </source>
</evidence>
<proteinExistence type="inferred from homology"/>